<sequence>MNRKSQSCSFFVYRMTVASQHCTALRLHQTHAPSYSSLVTSCIQNSAQLLDCFQLIMTMNGTLYDMCPQCTLLLSLYETPPAPISTKRKNPFSWSSFWLHLKLELIRIEVKELIFLSLKCFVMG</sequence>
<reference evidence="1 2" key="1">
    <citation type="journal article" date="2020" name="Nat. Commun.">
        <title>Genome of Tripterygium wilfordii and identification of cytochrome P450 involved in triptolide biosynthesis.</title>
        <authorList>
            <person name="Tu L."/>
            <person name="Su P."/>
            <person name="Zhang Z."/>
            <person name="Gao L."/>
            <person name="Wang J."/>
            <person name="Hu T."/>
            <person name="Zhou J."/>
            <person name="Zhang Y."/>
            <person name="Zhao Y."/>
            <person name="Liu Y."/>
            <person name="Song Y."/>
            <person name="Tong Y."/>
            <person name="Lu Y."/>
            <person name="Yang J."/>
            <person name="Xu C."/>
            <person name="Jia M."/>
            <person name="Peters R.J."/>
            <person name="Huang L."/>
            <person name="Gao W."/>
        </authorList>
    </citation>
    <scope>NUCLEOTIDE SEQUENCE [LARGE SCALE GENOMIC DNA]</scope>
    <source>
        <strain evidence="2">cv. XIE 37</strain>
        <tissue evidence="1">Leaf</tissue>
    </source>
</reference>
<name>A0A7J7DSC0_TRIWF</name>
<comment type="caution">
    <text evidence="1">The sequence shown here is derived from an EMBL/GenBank/DDBJ whole genome shotgun (WGS) entry which is preliminary data.</text>
</comment>
<protein>
    <submittedName>
        <fullName evidence="1">Uncharacterized protein</fullName>
    </submittedName>
</protein>
<proteinExistence type="predicted"/>
<evidence type="ECO:0000313" key="2">
    <source>
        <dbReference type="Proteomes" id="UP000593562"/>
    </source>
</evidence>
<accession>A0A7J7DSC0</accession>
<dbReference type="EMBL" id="JAAARO010000004">
    <property type="protein sequence ID" value="KAF5749193.1"/>
    <property type="molecule type" value="Genomic_DNA"/>
</dbReference>
<evidence type="ECO:0000313" key="1">
    <source>
        <dbReference type="EMBL" id="KAF5749193.1"/>
    </source>
</evidence>
<dbReference type="AlphaFoldDB" id="A0A7J7DSC0"/>
<organism evidence="1 2">
    <name type="scientific">Tripterygium wilfordii</name>
    <name type="common">Thunder God vine</name>
    <dbReference type="NCBI Taxonomy" id="458696"/>
    <lineage>
        <taxon>Eukaryota</taxon>
        <taxon>Viridiplantae</taxon>
        <taxon>Streptophyta</taxon>
        <taxon>Embryophyta</taxon>
        <taxon>Tracheophyta</taxon>
        <taxon>Spermatophyta</taxon>
        <taxon>Magnoliopsida</taxon>
        <taxon>eudicotyledons</taxon>
        <taxon>Gunneridae</taxon>
        <taxon>Pentapetalae</taxon>
        <taxon>rosids</taxon>
        <taxon>fabids</taxon>
        <taxon>Celastrales</taxon>
        <taxon>Celastraceae</taxon>
        <taxon>Tripterygium</taxon>
    </lineage>
</organism>
<keyword evidence="2" id="KW-1185">Reference proteome</keyword>
<dbReference type="Proteomes" id="UP000593562">
    <property type="component" value="Unassembled WGS sequence"/>
</dbReference>
<gene>
    <name evidence="1" type="ORF">HS088_TW04G01156</name>
</gene>
<dbReference type="InParanoid" id="A0A7J7DSC0"/>